<proteinExistence type="inferred from homology"/>
<dbReference type="EMBL" id="JAAAJB010000164">
    <property type="protein sequence ID" value="KAG0263302.1"/>
    <property type="molecule type" value="Genomic_DNA"/>
</dbReference>
<organism evidence="9 10">
    <name type="scientific">Actinomortierella ambigua</name>
    <dbReference type="NCBI Taxonomy" id="1343610"/>
    <lineage>
        <taxon>Eukaryota</taxon>
        <taxon>Fungi</taxon>
        <taxon>Fungi incertae sedis</taxon>
        <taxon>Mucoromycota</taxon>
        <taxon>Mortierellomycotina</taxon>
        <taxon>Mortierellomycetes</taxon>
        <taxon>Mortierellales</taxon>
        <taxon>Mortierellaceae</taxon>
        <taxon>Actinomortierella</taxon>
    </lineage>
</organism>
<keyword evidence="10" id="KW-1185">Reference proteome</keyword>
<comment type="caution">
    <text evidence="9">The sequence shown here is derived from an EMBL/GenBank/DDBJ whole genome shotgun (WGS) entry which is preliminary data.</text>
</comment>
<dbReference type="Pfam" id="PF04826">
    <property type="entry name" value="Arm_2"/>
    <property type="match status" value="1"/>
</dbReference>
<dbReference type="InterPro" id="IPR038739">
    <property type="entry name" value="ARMC8/Vid28"/>
</dbReference>
<name>A0A9P6U7W8_9FUNG</name>
<dbReference type="OrthoDB" id="5559898at2759"/>
<evidence type="ECO:0000256" key="4">
    <source>
        <dbReference type="ARBA" id="ARBA00022490"/>
    </source>
</evidence>
<evidence type="ECO:0000256" key="3">
    <source>
        <dbReference type="ARBA" id="ARBA00010553"/>
    </source>
</evidence>
<gene>
    <name evidence="9" type="ORF">DFQ27_001823</name>
</gene>
<dbReference type="InterPro" id="IPR000225">
    <property type="entry name" value="Armadillo"/>
</dbReference>
<feature type="compositionally biased region" description="Gly residues" evidence="7">
    <location>
        <begin position="681"/>
        <end position="694"/>
    </location>
</feature>
<dbReference type="GO" id="GO:0005737">
    <property type="term" value="C:cytoplasm"/>
    <property type="evidence" value="ECO:0007669"/>
    <property type="project" value="UniProtKB-SubCell"/>
</dbReference>
<dbReference type="SMART" id="SM00185">
    <property type="entry name" value="ARM"/>
    <property type="match status" value="7"/>
</dbReference>
<reference evidence="9" key="1">
    <citation type="journal article" date="2020" name="Fungal Divers.">
        <title>Resolving the Mortierellaceae phylogeny through synthesis of multi-gene phylogenetics and phylogenomics.</title>
        <authorList>
            <person name="Vandepol N."/>
            <person name="Liber J."/>
            <person name="Desiro A."/>
            <person name="Na H."/>
            <person name="Kennedy M."/>
            <person name="Barry K."/>
            <person name="Grigoriev I.V."/>
            <person name="Miller A.N."/>
            <person name="O'Donnell K."/>
            <person name="Stajich J.E."/>
            <person name="Bonito G."/>
        </authorList>
    </citation>
    <scope>NUCLEOTIDE SEQUENCE</scope>
    <source>
        <strain evidence="9">BC1065</strain>
    </source>
</reference>
<dbReference type="InterPro" id="IPR016024">
    <property type="entry name" value="ARM-type_fold"/>
</dbReference>
<dbReference type="AlphaFoldDB" id="A0A9P6U7W8"/>
<dbReference type="SUPFAM" id="SSF48371">
    <property type="entry name" value="ARM repeat"/>
    <property type="match status" value="2"/>
</dbReference>
<dbReference type="GO" id="GO:0043161">
    <property type="term" value="P:proteasome-mediated ubiquitin-dependent protein catabolic process"/>
    <property type="evidence" value="ECO:0007669"/>
    <property type="project" value="TreeGrafter"/>
</dbReference>
<keyword evidence="4" id="KW-0963">Cytoplasm</keyword>
<dbReference type="Gene3D" id="1.25.10.10">
    <property type="entry name" value="Leucine-rich Repeat Variant"/>
    <property type="match status" value="2"/>
</dbReference>
<accession>A0A9P6U7W8</accession>
<dbReference type="PANTHER" id="PTHR15651">
    <property type="entry name" value="ARMADILLO REPEAT-CONTAINING PROTEIN 8"/>
    <property type="match status" value="1"/>
</dbReference>
<evidence type="ECO:0000256" key="6">
    <source>
        <dbReference type="ARBA" id="ARBA00023242"/>
    </source>
</evidence>
<feature type="domain" description="Armadillo repeat-containing" evidence="8">
    <location>
        <begin position="421"/>
        <end position="535"/>
    </location>
</feature>
<evidence type="ECO:0000256" key="5">
    <source>
        <dbReference type="ARBA" id="ARBA00022737"/>
    </source>
</evidence>
<keyword evidence="6" id="KW-0539">Nucleus</keyword>
<dbReference type="InterPro" id="IPR006911">
    <property type="entry name" value="ARM-rpt_dom"/>
</dbReference>
<comment type="similarity">
    <text evidence="3">Belongs to the eutherian X-chromosome-specific Armcx family.</text>
</comment>
<evidence type="ECO:0000259" key="8">
    <source>
        <dbReference type="Pfam" id="PF04826"/>
    </source>
</evidence>
<dbReference type="Proteomes" id="UP000807716">
    <property type="component" value="Unassembled WGS sequence"/>
</dbReference>
<keyword evidence="5" id="KW-0677">Repeat</keyword>
<evidence type="ECO:0000256" key="1">
    <source>
        <dbReference type="ARBA" id="ARBA00004123"/>
    </source>
</evidence>
<evidence type="ECO:0000256" key="2">
    <source>
        <dbReference type="ARBA" id="ARBA00004496"/>
    </source>
</evidence>
<dbReference type="GO" id="GO:0034657">
    <property type="term" value="C:GID complex"/>
    <property type="evidence" value="ECO:0007669"/>
    <property type="project" value="TreeGrafter"/>
</dbReference>
<protein>
    <recommendedName>
        <fullName evidence="8">Armadillo repeat-containing domain-containing protein</fullName>
    </recommendedName>
</protein>
<comment type="subcellular location">
    <subcellularLocation>
        <location evidence="2">Cytoplasm</location>
    </subcellularLocation>
    <subcellularLocation>
        <location evidence="1">Nucleus</location>
    </subcellularLocation>
</comment>
<evidence type="ECO:0000313" key="10">
    <source>
        <dbReference type="Proteomes" id="UP000807716"/>
    </source>
</evidence>
<evidence type="ECO:0000256" key="7">
    <source>
        <dbReference type="SAM" id="MobiDB-lite"/>
    </source>
</evidence>
<sequence>MTLTPHELAVAQLGAAHGLPMERIKSLRFIKNNIIGNKTKKDLYIRLGIVPRLLDIASSRDDKDPQLKIQAVIVLGSFAFGNESNILALTNAGVVEPLLHCLAPTNDPLLIEAAARTLNAIYASPNVSRHELFEGTHLHSLVKLLDISRTTAYPGQDSTIVHTADLAASVLTRSCELAEHQVQIAASGAIPFLMRLLVSGIVRSQEAALDALAALAKDNPELAKHVAQFKLDKNERPASYMLRLVDDKSPTMRLAAATCLTYLNRAGAIPDYQSEVSLTVLTELVRMLNLTGPVQETAPKILAYLIWESEPMQSSVCEINTHTKLAAIISEQDDEDDVYRKPGQKDKLKENSLLALAAISQMKEDCRSKVIDTKVLPHIVAAMTHPSVGVRIAACQCTRSLSRSVKNLRTCLVDAGIEEPLLQLLSDSDPGVLSCATATLCNIVLDFSPMKKMVMERGIVGKLVHMINYGDKIVRQNAVWALKNLVCEAESEIKEIVMRQYGYHNLAQLLNDNSIEIQEQALNLVRNLACKREHDIEQVFKGLGEHRLMNILEEKLAWDDKRLLEQSVLSLMSHTHSEVRIATVWVVINLTWPDDKPRTFVGERVNILRQMGFEKQLRSMSNDHTLDVRDRVKTALSHLEHDHYRASLENSNGHGGLPPRHEIAGAGGSGGEVTPLPGYGRPSGTGGGGGGGGSNVLMSDADRR</sequence>
<feature type="region of interest" description="Disordered" evidence="7">
    <location>
        <begin position="647"/>
        <end position="704"/>
    </location>
</feature>
<evidence type="ECO:0000313" key="9">
    <source>
        <dbReference type="EMBL" id="KAG0263302.1"/>
    </source>
</evidence>
<dbReference type="GO" id="GO:0005634">
    <property type="term" value="C:nucleus"/>
    <property type="evidence" value="ECO:0007669"/>
    <property type="project" value="UniProtKB-SubCell"/>
</dbReference>
<dbReference type="InterPro" id="IPR011989">
    <property type="entry name" value="ARM-like"/>
</dbReference>
<dbReference type="PANTHER" id="PTHR15651:SF7">
    <property type="entry name" value="ARMADILLO REPEAT-CONTAINING PROTEIN 8"/>
    <property type="match status" value="1"/>
</dbReference>